<name>A0A8H7WBJ2_9HELO</name>
<dbReference type="InterPro" id="IPR052988">
    <property type="entry name" value="Oryzine_lactonohydrolase"/>
</dbReference>
<reference evidence="2" key="1">
    <citation type="submission" date="2021-02" db="EMBL/GenBank/DDBJ databases">
        <title>Genome sequence Cadophora malorum strain M34.</title>
        <authorList>
            <person name="Stefanovic E."/>
            <person name="Vu D."/>
            <person name="Scully C."/>
            <person name="Dijksterhuis J."/>
            <person name="Roader J."/>
            <person name="Houbraken J."/>
        </authorList>
    </citation>
    <scope>NUCLEOTIDE SEQUENCE</scope>
    <source>
        <strain evidence="2">M34</strain>
    </source>
</reference>
<dbReference type="Proteomes" id="UP000664132">
    <property type="component" value="Unassembled WGS sequence"/>
</dbReference>
<organism evidence="2 3">
    <name type="scientific">Cadophora malorum</name>
    <dbReference type="NCBI Taxonomy" id="108018"/>
    <lineage>
        <taxon>Eukaryota</taxon>
        <taxon>Fungi</taxon>
        <taxon>Dikarya</taxon>
        <taxon>Ascomycota</taxon>
        <taxon>Pezizomycotina</taxon>
        <taxon>Leotiomycetes</taxon>
        <taxon>Helotiales</taxon>
        <taxon>Ploettnerulaceae</taxon>
        <taxon>Cadophora</taxon>
    </lineage>
</organism>
<sequence length="401" mass="43636">MSPLRAVLIGFVFATVFTLSSAAQNSTNTVLSIPIEYTYLIPAPFESNPTFSFINSTVTTDGNFNALLQSAKSVPFVSYDAEFLALLGSNPSASLIEERTTNFAGEAGVWLKERDEVWYTTWINDGPTHVEILDLTTGTTRNLTTSIPLENPNGGCYHQGLVYLTSLRDDNRNISGGVYSVDPATGEAKIILNSYMGLKFDAIDDVAWVTQPQTNQSFMFITVLPSTVGTVTDGLAQGLWRFDPVSKVLVPVISRTDFPVANGVRPSVDQKSIYITDFGGAPHVPVWGLPAQVGIPGVYKYDLDADMLPVNRRLFSVARMQAPDGVRIDDKGRVWTGEGEGVVVRNHEGKLLGVFNAQFFTPDPVNLAIVQFALAGDTLVVLGMRQLWTVKLSEVIMAASN</sequence>
<keyword evidence="1" id="KW-0732">Signal</keyword>
<evidence type="ECO:0000313" key="2">
    <source>
        <dbReference type="EMBL" id="KAG4421379.1"/>
    </source>
</evidence>
<comment type="caution">
    <text evidence="2">The sequence shown here is derived from an EMBL/GenBank/DDBJ whole genome shotgun (WGS) entry which is preliminary data.</text>
</comment>
<protein>
    <recommendedName>
        <fullName evidence="4">SMP-30/Gluconolactonase/LRE-like region domain-containing protein</fullName>
    </recommendedName>
</protein>
<evidence type="ECO:0000256" key="1">
    <source>
        <dbReference type="SAM" id="SignalP"/>
    </source>
</evidence>
<accession>A0A8H7WBJ2</accession>
<dbReference type="Gene3D" id="2.120.10.30">
    <property type="entry name" value="TolB, C-terminal domain"/>
    <property type="match status" value="1"/>
</dbReference>
<proteinExistence type="predicted"/>
<dbReference type="SUPFAM" id="SSF63829">
    <property type="entry name" value="Calcium-dependent phosphotriesterase"/>
    <property type="match status" value="1"/>
</dbReference>
<dbReference type="AlphaFoldDB" id="A0A8H7WBJ2"/>
<dbReference type="PANTHER" id="PTHR47064:SF2">
    <property type="entry name" value="SMP-30_GLUCONOLACTONASE_LRE-LIKE REGION DOMAIN-CONTAINING PROTEIN-RELATED"/>
    <property type="match status" value="1"/>
</dbReference>
<dbReference type="InterPro" id="IPR011042">
    <property type="entry name" value="6-blade_b-propeller_TolB-like"/>
</dbReference>
<evidence type="ECO:0008006" key="4">
    <source>
        <dbReference type="Google" id="ProtNLM"/>
    </source>
</evidence>
<feature type="chain" id="PRO_5034534961" description="SMP-30/Gluconolactonase/LRE-like region domain-containing protein" evidence="1">
    <location>
        <begin position="23"/>
        <end position="401"/>
    </location>
</feature>
<keyword evidence="3" id="KW-1185">Reference proteome</keyword>
<dbReference type="EMBL" id="JAFJYH010000066">
    <property type="protein sequence ID" value="KAG4421379.1"/>
    <property type="molecule type" value="Genomic_DNA"/>
</dbReference>
<evidence type="ECO:0000313" key="3">
    <source>
        <dbReference type="Proteomes" id="UP000664132"/>
    </source>
</evidence>
<feature type="signal peptide" evidence="1">
    <location>
        <begin position="1"/>
        <end position="22"/>
    </location>
</feature>
<gene>
    <name evidence="2" type="ORF">IFR04_005438</name>
</gene>
<dbReference type="OrthoDB" id="423498at2759"/>
<dbReference type="PANTHER" id="PTHR47064">
    <property type="entry name" value="PUTATIVE (AFU_ORTHOLOGUE AFUA_1G08990)-RELATED"/>
    <property type="match status" value="1"/>
</dbReference>